<sequence>LEVARSLMFSMNVPKNFWGEAILIATYLINQMPSRVLKFKTRCQTLLSCYPNTRIINTLSPKIFDCTVFVHFHSQHRSKLDPKAIKYIFLGNSPNQKGYKCYSNITRKFYTTMDITFFETESYFPKVHIQGEKPEVQECKFWQEPEISTPQPSKANIIPQ</sequence>
<proteinExistence type="predicted"/>
<dbReference type="InterPro" id="IPR057670">
    <property type="entry name" value="SH3_retrovirus"/>
</dbReference>
<accession>A0A2P5ABB7</accession>
<gene>
    <name evidence="2" type="ORF">PanWU01x14_349320</name>
</gene>
<reference evidence="3" key="1">
    <citation type="submission" date="2016-06" db="EMBL/GenBank/DDBJ databases">
        <title>Parallel loss of symbiosis genes in relatives of nitrogen-fixing non-legume Parasponia.</title>
        <authorList>
            <person name="Van Velzen R."/>
            <person name="Holmer R."/>
            <person name="Bu F."/>
            <person name="Rutten L."/>
            <person name="Van Zeijl A."/>
            <person name="Liu W."/>
            <person name="Santuari L."/>
            <person name="Cao Q."/>
            <person name="Sharma T."/>
            <person name="Shen D."/>
            <person name="Roswanjaya Y."/>
            <person name="Wardhani T."/>
            <person name="Kalhor M.S."/>
            <person name="Jansen J."/>
            <person name="Van den Hoogen J."/>
            <person name="Gungor B."/>
            <person name="Hartog M."/>
            <person name="Hontelez J."/>
            <person name="Verver J."/>
            <person name="Yang W.-C."/>
            <person name="Schijlen E."/>
            <person name="Repin R."/>
            <person name="Schilthuizen M."/>
            <person name="Schranz E."/>
            <person name="Heidstra R."/>
            <person name="Miyata K."/>
            <person name="Fedorova E."/>
            <person name="Kohlen W."/>
            <person name="Bisseling T."/>
            <person name="Smit S."/>
            <person name="Geurts R."/>
        </authorList>
    </citation>
    <scope>NUCLEOTIDE SEQUENCE [LARGE SCALE GENOMIC DNA]</scope>
    <source>
        <strain evidence="3">cv. WU1-14</strain>
    </source>
</reference>
<dbReference type="EMBL" id="JXTB01000699">
    <property type="protein sequence ID" value="PON33835.1"/>
    <property type="molecule type" value="Genomic_DNA"/>
</dbReference>
<name>A0A2P5ABB7_PARAD</name>
<dbReference type="PANTHER" id="PTHR42648">
    <property type="entry name" value="TRANSPOSASE, PUTATIVE-RELATED"/>
    <property type="match status" value="1"/>
</dbReference>
<dbReference type="STRING" id="3476.A0A2P5ABB7"/>
<evidence type="ECO:0000259" key="1">
    <source>
        <dbReference type="Pfam" id="PF25597"/>
    </source>
</evidence>
<organism evidence="2 3">
    <name type="scientific">Parasponia andersonii</name>
    <name type="common">Sponia andersonii</name>
    <dbReference type="NCBI Taxonomy" id="3476"/>
    <lineage>
        <taxon>Eukaryota</taxon>
        <taxon>Viridiplantae</taxon>
        <taxon>Streptophyta</taxon>
        <taxon>Embryophyta</taxon>
        <taxon>Tracheophyta</taxon>
        <taxon>Spermatophyta</taxon>
        <taxon>Magnoliopsida</taxon>
        <taxon>eudicotyledons</taxon>
        <taxon>Gunneridae</taxon>
        <taxon>Pentapetalae</taxon>
        <taxon>rosids</taxon>
        <taxon>fabids</taxon>
        <taxon>Rosales</taxon>
        <taxon>Cannabaceae</taxon>
        <taxon>Parasponia</taxon>
    </lineage>
</organism>
<evidence type="ECO:0000313" key="2">
    <source>
        <dbReference type="EMBL" id="PON33835.1"/>
    </source>
</evidence>
<evidence type="ECO:0000313" key="3">
    <source>
        <dbReference type="Proteomes" id="UP000237105"/>
    </source>
</evidence>
<feature type="non-terminal residue" evidence="2">
    <location>
        <position position="1"/>
    </location>
</feature>
<comment type="caution">
    <text evidence="2">The sequence shown here is derived from an EMBL/GenBank/DDBJ whole genome shotgun (WGS) entry which is preliminary data.</text>
</comment>
<dbReference type="InterPro" id="IPR039537">
    <property type="entry name" value="Retrotran_Ty1/copia-like"/>
</dbReference>
<dbReference type="Pfam" id="PF25597">
    <property type="entry name" value="SH3_retrovirus"/>
    <property type="match status" value="1"/>
</dbReference>
<dbReference type="PANTHER" id="PTHR42648:SF22">
    <property type="entry name" value="REVERSE TRANSCRIPTASE TY1_COPIA-TYPE DOMAIN-CONTAINING PROTEIN"/>
    <property type="match status" value="1"/>
</dbReference>
<keyword evidence="3" id="KW-1185">Reference proteome</keyword>
<feature type="domain" description="Retroviral polymerase SH3-like" evidence="1">
    <location>
        <begin position="66"/>
        <end position="126"/>
    </location>
</feature>
<dbReference type="AlphaFoldDB" id="A0A2P5ABB7"/>
<dbReference type="Proteomes" id="UP000237105">
    <property type="component" value="Unassembled WGS sequence"/>
</dbReference>
<dbReference type="OrthoDB" id="1166717at2759"/>
<protein>
    <recommendedName>
        <fullName evidence="1">Retroviral polymerase SH3-like domain-containing protein</fullName>
    </recommendedName>
</protein>